<protein>
    <submittedName>
        <fullName evidence="1">Uncharacterized protein</fullName>
    </submittedName>
</protein>
<reference evidence="1" key="1">
    <citation type="submission" date="2020-11" db="EMBL/GenBank/DDBJ databases">
        <authorList>
            <person name="Tran Van P."/>
        </authorList>
    </citation>
    <scope>NUCLEOTIDE SEQUENCE</scope>
</reference>
<proteinExistence type="predicted"/>
<gene>
    <name evidence="1" type="ORF">TBIB3V08_LOCUS9759</name>
</gene>
<evidence type="ECO:0000313" key="1">
    <source>
        <dbReference type="EMBL" id="CAD7447445.1"/>
    </source>
</evidence>
<dbReference type="AlphaFoldDB" id="A0A7R9F610"/>
<name>A0A7R9F610_9NEOP</name>
<organism evidence="1">
    <name type="scientific">Timema bartmani</name>
    <dbReference type="NCBI Taxonomy" id="61472"/>
    <lineage>
        <taxon>Eukaryota</taxon>
        <taxon>Metazoa</taxon>
        <taxon>Ecdysozoa</taxon>
        <taxon>Arthropoda</taxon>
        <taxon>Hexapoda</taxon>
        <taxon>Insecta</taxon>
        <taxon>Pterygota</taxon>
        <taxon>Neoptera</taxon>
        <taxon>Polyneoptera</taxon>
        <taxon>Phasmatodea</taxon>
        <taxon>Timematodea</taxon>
        <taxon>Timematoidea</taxon>
        <taxon>Timematidae</taxon>
        <taxon>Timema</taxon>
    </lineage>
</organism>
<sequence length="184" mass="18864">MSTLVGNRAYETKTCVTVDSETVLVSGHLEGSGEVGTELIVVKAGLVAAAKLGLTTATKSGLVAAGQVGADYCYQVRAGDSGQVGADYCYQGGAGDSYQAKVGIVTAAIMGLVVATRISQVTVTEEGLVAVTKMEPVAALSAGYGVVVLTVVSVVDNNAKSGHSTWDDRTPAQMWDRFKNNSAL</sequence>
<dbReference type="EMBL" id="OD568897">
    <property type="protein sequence ID" value="CAD7447445.1"/>
    <property type="molecule type" value="Genomic_DNA"/>
</dbReference>
<accession>A0A7R9F610</accession>